<reference evidence="3" key="1">
    <citation type="submission" date="2019-07" db="EMBL/GenBank/DDBJ databases">
        <title>Hyphodiscus hymeniophilus genome sequencing and assembly.</title>
        <authorList>
            <person name="Kramer G."/>
            <person name="Nodwell J."/>
        </authorList>
    </citation>
    <scope>NUCLEOTIDE SEQUENCE</scope>
    <source>
        <strain evidence="3">ATCC 34498</strain>
    </source>
</reference>
<evidence type="ECO:0000313" key="3">
    <source>
        <dbReference type="EMBL" id="KAG0648578.1"/>
    </source>
</evidence>
<name>A0A9P6VIH3_9HELO</name>
<evidence type="ECO:0000256" key="2">
    <source>
        <dbReference type="ARBA" id="ARBA00022840"/>
    </source>
</evidence>
<dbReference type="InterPro" id="IPR029047">
    <property type="entry name" value="HSP70_peptide-bd_sf"/>
</dbReference>
<dbReference type="OrthoDB" id="3563167at2759"/>
<dbReference type="Pfam" id="PF00012">
    <property type="entry name" value="HSP70"/>
    <property type="match status" value="1"/>
</dbReference>
<dbReference type="PANTHER" id="PTHR19375">
    <property type="entry name" value="HEAT SHOCK PROTEIN 70KDA"/>
    <property type="match status" value="1"/>
</dbReference>
<evidence type="ECO:0000256" key="1">
    <source>
        <dbReference type="ARBA" id="ARBA00022741"/>
    </source>
</evidence>
<protein>
    <submittedName>
        <fullName evidence="3">Heat shock 70 kDa</fullName>
    </submittedName>
</protein>
<dbReference type="Proteomes" id="UP000785200">
    <property type="component" value="Unassembled WGS sequence"/>
</dbReference>
<dbReference type="InterPro" id="IPR013126">
    <property type="entry name" value="Hsp_70_fam"/>
</dbReference>
<dbReference type="PRINTS" id="PR00301">
    <property type="entry name" value="HEATSHOCK70"/>
</dbReference>
<gene>
    <name evidence="3" type="ORF">D0Z07_5148</name>
</gene>
<dbReference type="AlphaFoldDB" id="A0A9P6VIH3"/>
<sequence length="303" mass="33056">MITTRPGDEHKIPDHFLVYNLDEQESNIAVVSVLDGVLETIGVKTDRKLGENHLSDLIAPNRIQSLIKQVLESAKIDEKDVKAIVLAGEPSKTMIVQSILEGHLPGREVLQPDDFTSDEAVAYGTALQAHFLSDDYDGISPSLVDVTLLSLGLETQGGGFEKVLQRGTVIPTAKVRVITTIVDEQESAVINVLEGERLVANKNRMLGKLEFNNLPRRGKGDVEIEVTFQVDAYGVLTVAAVEKGSDREVRLVVSLGVDRFNAAEVDSIIQKAQESTEEDEAILEEILKRTDSGGDEKDGWSGD</sequence>
<comment type="caution">
    <text evidence="3">The sequence shown here is derived from an EMBL/GenBank/DDBJ whole genome shotgun (WGS) entry which is preliminary data.</text>
</comment>
<dbReference type="EMBL" id="VNKQ01000010">
    <property type="protein sequence ID" value="KAG0648578.1"/>
    <property type="molecule type" value="Genomic_DNA"/>
</dbReference>
<dbReference type="Gene3D" id="2.60.34.10">
    <property type="entry name" value="Substrate Binding Domain Of DNAk, Chain A, domain 1"/>
    <property type="match status" value="1"/>
</dbReference>
<accession>A0A9P6VIH3</accession>
<dbReference type="Gene3D" id="3.30.420.40">
    <property type="match status" value="2"/>
</dbReference>
<dbReference type="InterPro" id="IPR043129">
    <property type="entry name" value="ATPase_NBD"/>
</dbReference>
<evidence type="ECO:0000313" key="4">
    <source>
        <dbReference type="Proteomes" id="UP000785200"/>
    </source>
</evidence>
<dbReference type="GO" id="GO:0005524">
    <property type="term" value="F:ATP binding"/>
    <property type="evidence" value="ECO:0007669"/>
    <property type="project" value="UniProtKB-KW"/>
</dbReference>
<keyword evidence="4" id="KW-1185">Reference proteome</keyword>
<keyword evidence="1" id="KW-0547">Nucleotide-binding</keyword>
<dbReference type="SUPFAM" id="SSF100920">
    <property type="entry name" value="Heat shock protein 70kD (HSP70), peptide-binding domain"/>
    <property type="match status" value="1"/>
</dbReference>
<proteinExistence type="predicted"/>
<dbReference type="GO" id="GO:0140662">
    <property type="term" value="F:ATP-dependent protein folding chaperone"/>
    <property type="evidence" value="ECO:0007669"/>
    <property type="project" value="InterPro"/>
</dbReference>
<organism evidence="3 4">
    <name type="scientific">Hyphodiscus hymeniophilus</name>
    <dbReference type="NCBI Taxonomy" id="353542"/>
    <lineage>
        <taxon>Eukaryota</taxon>
        <taxon>Fungi</taxon>
        <taxon>Dikarya</taxon>
        <taxon>Ascomycota</taxon>
        <taxon>Pezizomycotina</taxon>
        <taxon>Leotiomycetes</taxon>
        <taxon>Helotiales</taxon>
        <taxon>Hyphodiscaceae</taxon>
        <taxon>Hyphodiscus</taxon>
    </lineage>
</organism>
<keyword evidence="2" id="KW-0067">ATP-binding</keyword>
<keyword evidence="3" id="KW-0346">Stress response</keyword>
<dbReference type="SUPFAM" id="SSF53067">
    <property type="entry name" value="Actin-like ATPase domain"/>
    <property type="match status" value="1"/>
</dbReference>